<sequence>MIRLHCLLAATFLLILNLPAQTTEFGGITVIQNDAGNAATSVSLTKTAGSSPYFTLEGGNRGDYEVNFGSGVDPSVGVMIPCVAQLSRDNTAQGDSIGRFYATAAFGPNDGLADYTVALFSAPAGGEVNMDVAFGFFPYNRWIGGIARNTVNNGELTELVGNPGLVINTHFTDLATPSGQYTLNLNALTGNSAAQNGILLVAGARNEDNYALSQANANGSFTIYCHDNGVNGADYENDGIGFVYLPTDKVGTDHLTAIGRVNDDASLDVSAHVPGKTVTVSKGGTGIWHLTISGESGSTGTLLVSPAGGVDNTTDNIVSSTWDAANGRWVIESRDLPGATPGLQNGTAATDDMFSFAFFTAPVLPTVTLTSPAPAATATGPAGFALEATATDTDGSVVQVEFLRNGLVIATDSAAPYSFQDSGLRAGHYDYQARATDNEGNIGLSPVAQVTVTLEPTSIPANTALSFDGSDDYVTAGAAPTLNVGQMGDAGFTLECWFRREGAGRTSGSGSGGVTAVPLFGKGRGESDGSEVDCNIFFGINAAGRLVADFEAQPATGVAAGENFPITAIHEPVSNHAWHHAAVTYDHATSTWKLYLDGAEVGSATVTANARPRFDSIQHFGIGTALNSTGVAEGAFRGRLDEARVWNHARSAAEILAGKDQAIESATGLIGRFGMNEGTGSTTASAIGAHTGTLTNGPLWVEGVPFGITNVPPTVTLTRPANVSTSAVAEPATFEATAADADGTVIKVEFLVDGVKVGEDATAPYSFTWTAPSIGQYAVQARALDDLGGRGESEVATLHVLATANHPAVVLTSPTDEASVTGSSVNLQANVFDPNGDAMSVTFYGRHTTPVTPGPDFNLVQIPDTQFYSEGASGHADTISVQQLIATFGEQTKWVVNNRTARNIAFVSHMGDIVQKGNNGGNDIEWTRASAAMSRLENPVTSLLAHGVPFGLAPGNHDIDPIGNYDGGSTSFYNEYFGISRFAKRTYWGGNYGTDNTNNYQLFSASGLDFIAIHFAYDTTPNAAILNWADALLKAHPHRRAIATSHSIIGGGNPATFSSQGRGIYDALKDNPNFFLMLCGHIHAEGRRADVYQGRTVYSVLSDYQGTANGGNGFLRTLTFSPAGNSIRLESYSPTLDRAVNASDGIPSWETTVQLPYNMQAPVMGWVPLGTVSVPAGGSTAALNWTGLEPGKNYEWYAAVSDGSLTSSSAARRFSTVANVAPTVTLDTPVAGAAFATPVTIQITATAADADGSIRRVEFYREGVKLGEDSTAPYAFAWTNPTLGTHNLSAVAVDNANVATLSNIARITVQVGDELPTVAITAPANGTAIPAPGNVTLTANAQDVEAPVSKVEFFSGSTTLTSLGVDTQAPFSLSLTNLAAGTYTFTAKATDSLGQVVTSDSVLVSVFVEAAAPTAPTQRSVGLFDPPAWTVVGTSPPPFDFNLPGNNDGDLSLKVAGAAVPFNGGITLATNWNSPASIAAGVPALDNLALPYAGADGNANVSVLDNANANASTANPATTEETSGISVAYLPYAAGWTGASVDSNAAVLSGNLPAGVTVAALSEPGTYSIDGLSTAGNLLAVTNGNGGTAGDNVCSVRIADGRWVVDVRDNDASGQNGTFSFVYIPADTPGVLAAAISSTGAVTRMNAELGELGMTTTPGAEGLDLLFGDGTVINPATAALFITADSSRNAAAEDNLVAWSTNGNAFRVFSQDLPQVGGTHQPIDVRILVIPFATASGGNVVTITAPDATAGEAGGDQSLDFTISRSGSTAQALTVSLAATGSATAGTDYTGFQTSVVIPAGQSSVNLPLAVLADNLAEGMETIQITVVAEASYTLDAANSASADIADRPVQGWSFANIGNPAKRGPYEDADGDGVLNLLEYFMGSLPEDGQSIGGTAITATRESATFWFNRALNREDVTAVVEWSPDLIHWLRSGQSHDGLRLNIEVTTGSAPEEDPQVMQGIATNAEGGALPGRVFFRLKVE</sequence>
<dbReference type="Gene3D" id="2.60.40.10">
    <property type="entry name" value="Immunoglobulins"/>
    <property type="match status" value="4"/>
</dbReference>
<keyword evidence="3" id="KW-0106">Calcium</keyword>
<keyword evidence="9" id="KW-1185">Reference proteome</keyword>
<evidence type="ECO:0000256" key="3">
    <source>
        <dbReference type="ARBA" id="ARBA00022837"/>
    </source>
</evidence>
<evidence type="ECO:0000313" key="8">
    <source>
        <dbReference type="EMBL" id="GAA5143557.1"/>
    </source>
</evidence>
<dbReference type="InterPro" id="IPR029052">
    <property type="entry name" value="Metallo-depent_PP-like"/>
</dbReference>
<evidence type="ECO:0000256" key="4">
    <source>
        <dbReference type="ARBA" id="ARBA00023157"/>
    </source>
</evidence>
<evidence type="ECO:0008006" key="10">
    <source>
        <dbReference type="Google" id="ProtNLM"/>
    </source>
</evidence>
<comment type="caution">
    <text evidence="8">The sequence shown here is derived from an EMBL/GenBank/DDBJ whole genome shotgun (WGS) entry which is preliminary data.</text>
</comment>
<dbReference type="InterPro" id="IPR006558">
    <property type="entry name" value="LamG-like"/>
</dbReference>
<evidence type="ECO:0000259" key="7">
    <source>
        <dbReference type="SMART" id="SM00560"/>
    </source>
</evidence>
<feature type="domain" description="Calx-beta" evidence="6">
    <location>
        <begin position="1723"/>
        <end position="1828"/>
    </location>
</feature>
<dbReference type="RefSeq" id="WP_345737353.1">
    <property type="nucleotide sequence ID" value="NZ_BAABIA010000006.1"/>
</dbReference>
<dbReference type="Proteomes" id="UP001499852">
    <property type="component" value="Unassembled WGS sequence"/>
</dbReference>
<dbReference type="InterPro" id="IPR013783">
    <property type="entry name" value="Ig-like_fold"/>
</dbReference>
<dbReference type="InterPro" id="IPR038081">
    <property type="entry name" value="CalX-like_sf"/>
</dbReference>
<dbReference type="SMART" id="SM00560">
    <property type="entry name" value="LamGL"/>
    <property type="match status" value="1"/>
</dbReference>
<evidence type="ECO:0000256" key="1">
    <source>
        <dbReference type="ARBA" id="ARBA00022729"/>
    </source>
</evidence>
<evidence type="ECO:0000259" key="6">
    <source>
        <dbReference type="SMART" id="SM00237"/>
    </source>
</evidence>
<dbReference type="Pfam" id="PF17957">
    <property type="entry name" value="Big_7"/>
    <property type="match status" value="4"/>
</dbReference>
<dbReference type="SUPFAM" id="SSF56300">
    <property type="entry name" value="Metallo-dependent phosphatases"/>
    <property type="match status" value="1"/>
</dbReference>
<dbReference type="EMBL" id="BAABIA010000006">
    <property type="protein sequence ID" value="GAA5143557.1"/>
    <property type="molecule type" value="Genomic_DNA"/>
</dbReference>
<dbReference type="SUPFAM" id="SSF141072">
    <property type="entry name" value="CalX-like"/>
    <property type="match status" value="1"/>
</dbReference>
<dbReference type="PANTHER" id="PTHR43143:SF5">
    <property type="entry name" value="SECRETED PROTEIN"/>
    <property type="match status" value="1"/>
</dbReference>
<protein>
    <recommendedName>
        <fullName evidence="10">Staphylococcus aureus surface protein A</fullName>
    </recommendedName>
</protein>
<reference evidence="9" key="1">
    <citation type="journal article" date="2019" name="Int. J. Syst. Evol. Microbiol.">
        <title>The Global Catalogue of Microorganisms (GCM) 10K type strain sequencing project: providing services to taxonomists for standard genome sequencing and annotation.</title>
        <authorList>
            <consortium name="The Broad Institute Genomics Platform"/>
            <consortium name="The Broad Institute Genome Sequencing Center for Infectious Disease"/>
            <person name="Wu L."/>
            <person name="Ma J."/>
        </authorList>
    </citation>
    <scope>NUCLEOTIDE SEQUENCE [LARGE SCALE GENOMIC DNA]</scope>
    <source>
        <strain evidence="9">JCM 18053</strain>
    </source>
</reference>
<dbReference type="Pfam" id="PF13385">
    <property type="entry name" value="Laminin_G_3"/>
    <property type="match status" value="1"/>
</dbReference>
<evidence type="ECO:0000313" key="9">
    <source>
        <dbReference type="Proteomes" id="UP001499852"/>
    </source>
</evidence>
<evidence type="ECO:0000256" key="2">
    <source>
        <dbReference type="ARBA" id="ARBA00022737"/>
    </source>
</evidence>
<keyword evidence="1 5" id="KW-0732">Signal</keyword>
<dbReference type="Pfam" id="PF03160">
    <property type="entry name" value="Calx-beta"/>
    <property type="match status" value="1"/>
</dbReference>
<dbReference type="InterPro" id="IPR003644">
    <property type="entry name" value="Calx_beta"/>
</dbReference>
<accession>A0ABP9PFR1</accession>
<name>A0ABP9PFR1_9BACT</name>
<dbReference type="SUPFAM" id="SSF49899">
    <property type="entry name" value="Concanavalin A-like lectins/glucanases"/>
    <property type="match status" value="1"/>
</dbReference>
<dbReference type="Gene3D" id="2.60.120.200">
    <property type="match status" value="1"/>
</dbReference>
<gene>
    <name evidence="8" type="ORF">GCM10023213_31660</name>
</gene>
<evidence type="ECO:0000256" key="5">
    <source>
        <dbReference type="SAM" id="SignalP"/>
    </source>
</evidence>
<keyword evidence="2" id="KW-0677">Repeat</keyword>
<dbReference type="PANTHER" id="PTHR43143">
    <property type="entry name" value="METALLOPHOSPHOESTERASE, CALCINEURIN SUPERFAMILY"/>
    <property type="match status" value="1"/>
</dbReference>
<proteinExistence type="predicted"/>
<keyword evidence="4" id="KW-1015">Disulfide bond</keyword>
<organism evidence="8 9">
    <name type="scientific">Prosthecobacter algae</name>
    <dbReference type="NCBI Taxonomy" id="1144682"/>
    <lineage>
        <taxon>Bacteria</taxon>
        <taxon>Pseudomonadati</taxon>
        <taxon>Verrucomicrobiota</taxon>
        <taxon>Verrucomicrobiia</taxon>
        <taxon>Verrucomicrobiales</taxon>
        <taxon>Verrucomicrobiaceae</taxon>
        <taxon>Prosthecobacter</taxon>
    </lineage>
</organism>
<feature type="signal peptide" evidence="5">
    <location>
        <begin position="1"/>
        <end position="22"/>
    </location>
</feature>
<dbReference type="SMART" id="SM00237">
    <property type="entry name" value="Calx_beta"/>
    <property type="match status" value="1"/>
</dbReference>
<dbReference type="InterPro" id="IPR013320">
    <property type="entry name" value="ConA-like_dom_sf"/>
</dbReference>
<dbReference type="Gene3D" id="2.60.40.2030">
    <property type="match status" value="1"/>
</dbReference>
<feature type="chain" id="PRO_5046535359" description="Staphylococcus aureus surface protein A" evidence="5">
    <location>
        <begin position="23"/>
        <end position="1983"/>
    </location>
</feature>
<dbReference type="InterPro" id="IPR051918">
    <property type="entry name" value="STPP_CPPED1"/>
</dbReference>
<feature type="domain" description="LamG-like jellyroll fold" evidence="7">
    <location>
        <begin position="490"/>
        <end position="653"/>
    </location>
</feature>
<dbReference type="Gene3D" id="3.60.21.10">
    <property type="match status" value="1"/>
</dbReference>